<evidence type="ECO:0000313" key="3">
    <source>
        <dbReference type="Proteomes" id="UP000292702"/>
    </source>
</evidence>
<dbReference type="SUPFAM" id="SSF54909">
    <property type="entry name" value="Dimeric alpha+beta barrel"/>
    <property type="match status" value="1"/>
</dbReference>
<protein>
    <recommendedName>
        <fullName evidence="1">YCII-related domain-containing protein</fullName>
    </recommendedName>
</protein>
<dbReference type="Proteomes" id="UP000292702">
    <property type="component" value="Unassembled WGS sequence"/>
</dbReference>
<dbReference type="AlphaFoldDB" id="A0A4R0RES2"/>
<dbReference type="OrthoDB" id="5519740at2759"/>
<dbReference type="STRING" id="92696.A0A4R0RES2"/>
<sequence>MDEAHRRVRCNLQKDEKATKNATGQPVRCGPLVPETKPEVLHAGQRLSSSSYAKRIKPRFSSSQPSVFYAGIRRAMSSAAPEKQLFVIWAPDQVDANAFSRRLEVRQDHLKKLGPLFQSGVIKTGGVTITPETYLTESKKIGGSMLVVEMESLDAVRKFVEGDIYWSNNVHGKGMTFGGYRLIQWDKEKITILPFVSAAVPKA</sequence>
<dbReference type="EMBL" id="RWJN01000126">
    <property type="protein sequence ID" value="TCD66661.1"/>
    <property type="molecule type" value="Genomic_DNA"/>
</dbReference>
<keyword evidence="3" id="KW-1185">Reference proteome</keyword>
<organism evidence="2 3">
    <name type="scientific">Steccherinum ochraceum</name>
    <dbReference type="NCBI Taxonomy" id="92696"/>
    <lineage>
        <taxon>Eukaryota</taxon>
        <taxon>Fungi</taxon>
        <taxon>Dikarya</taxon>
        <taxon>Basidiomycota</taxon>
        <taxon>Agaricomycotina</taxon>
        <taxon>Agaricomycetes</taxon>
        <taxon>Polyporales</taxon>
        <taxon>Steccherinaceae</taxon>
        <taxon>Steccherinum</taxon>
    </lineage>
</organism>
<accession>A0A4R0RES2</accession>
<dbReference type="Pfam" id="PF03795">
    <property type="entry name" value="YCII"/>
    <property type="match status" value="1"/>
</dbReference>
<dbReference type="PANTHER" id="PTHR33606">
    <property type="entry name" value="PROTEIN YCII"/>
    <property type="match status" value="1"/>
</dbReference>
<name>A0A4R0RES2_9APHY</name>
<dbReference type="InterPro" id="IPR051807">
    <property type="entry name" value="Sec-metab_biosynth-assoc"/>
</dbReference>
<evidence type="ECO:0000259" key="1">
    <source>
        <dbReference type="Pfam" id="PF03795"/>
    </source>
</evidence>
<dbReference type="InterPro" id="IPR005545">
    <property type="entry name" value="YCII"/>
</dbReference>
<dbReference type="PANTHER" id="PTHR33606:SF3">
    <property type="entry name" value="PROTEIN YCII"/>
    <property type="match status" value="1"/>
</dbReference>
<gene>
    <name evidence="2" type="ORF">EIP91_001079</name>
</gene>
<proteinExistence type="predicted"/>
<dbReference type="InterPro" id="IPR011008">
    <property type="entry name" value="Dimeric_a/b-barrel"/>
</dbReference>
<reference evidence="2 3" key="1">
    <citation type="submission" date="2018-11" db="EMBL/GenBank/DDBJ databases">
        <title>Genome assembly of Steccherinum ochraceum LE-BIN_3174, the white-rot fungus of the Steccherinaceae family (The Residual Polyporoid clade, Polyporales, Basidiomycota).</title>
        <authorList>
            <person name="Fedorova T.V."/>
            <person name="Glazunova O.A."/>
            <person name="Landesman E.O."/>
            <person name="Moiseenko K.V."/>
            <person name="Psurtseva N.V."/>
            <person name="Savinova O.S."/>
            <person name="Shakhova N.V."/>
            <person name="Tyazhelova T.V."/>
            <person name="Vasina D.V."/>
        </authorList>
    </citation>
    <scope>NUCLEOTIDE SEQUENCE [LARGE SCALE GENOMIC DNA]</scope>
    <source>
        <strain evidence="2 3">LE-BIN_3174</strain>
    </source>
</reference>
<feature type="domain" description="YCII-related" evidence="1">
    <location>
        <begin position="85"/>
        <end position="170"/>
    </location>
</feature>
<dbReference type="Gene3D" id="3.30.70.1060">
    <property type="entry name" value="Dimeric alpha+beta barrel"/>
    <property type="match status" value="1"/>
</dbReference>
<evidence type="ECO:0000313" key="2">
    <source>
        <dbReference type="EMBL" id="TCD66661.1"/>
    </source>
</evidence>
<comment type="caution">
    <text evidence="2">The sequence shown here is derived from an EMBL/GenBank/DDBJ whole genome shotgun (WGS) entry which is preliminary data.</text>
</comment>